<dbReference type="InterPro" id="IPR011611">
    <property type="entry name" value="PfkB_dom"/>
</dbReference>
<sequence>MSTLQVNHELAYNYIVGIGGIGSGMLFSLQGSHNLGRNESRLATLEPSKDFCKQHIIMHYLAVLLGAQPHGRFQSFPIGKVGQDDVGKELYTMMRQVGMSVEGIAKSTEKRTLFSVCYQYSNFEGGNITTDNSASSEVIPADIERFFYDKDGLINKRGMTLAAPEVGIDARLALLTKGREMGLFNVAAVLSSEVLEFEKSGGFEMVDLLAVNIDEAQHIAQKMEGNRETKVLVDSCLKRLQLANPNIILLVTDGGHGSYVCQRDRQEFVPAIETEVVSTAGAGDAFLSGTLTGICSGLPLFRQNDNVGLHTAVELGTLVASMSVTSADTIHLGLDADSLRAYAQSKEIKIEFFQSKSINR</sequence>
<dbReference type="Proteomes" id="UP001062165">
    <property type="component" value="Chromosome"/>
</dbReference>
<dbReference type="EMBL" id="CP106735">
    <property type="protein sequence ID" value="UXX80976.1"/>
    <property type="molecule type" value="Genomic_DNA"/>
</dbReference>
<name>A0ABY6D4A4_9BACT</name>
<dbReference type="Gene3D" id="3.40.1190.20">
    <property type="match status" value="1"/>
</dbReference>
<evidence type="ECO:0000259" key="3">
    <source>
        <dbReference type="Pfam" id="PF00294"/>
    </source>
</evidence>
<evidence type="ECO:0000256" key="1">
    <source>
        <dbReference type="ARBA" id="ARBA00022679"/>
    </source>
</evidence>
<protein>
    <submittedName>
        <fullName evidence="4">PfkB family carbohydrate kinase</fullName>
    </submittedName>
</protein>
<dbReference type="InterPro" id="IPR029056">
    <property type="entry name" value="Ribokinase-like"/>
</dbReference>
<proteinExistence type="predicted"/>
<keyword evidence="5" id="KW-1185">Reference proteome</keyword>
<keyword evidence="1" id="KW-0808">Transferase</keyword>
<accession>A0ABY6D4A4</accession>
<dbReference type="PANTHER" id="PTHR10584">
    <property type="entry name" value="SUGAR KINASE"/>
    <property type="match status" value="1"/>
</dbReference>
<feature type="domain" description="Carbohydrate kinase PfkB" evidence="3">
    <location>
        <begin position="66"/>
        <end position="331"/>
    </location>
</feature>
<gene>
    <name evidence="4" type="ORF">N7E81_07675</name>
</gene>
<dbReference type="RefSeq" id="WP_263052705.1">
    <property type="nucleotide sequence ID" value="NZ_CP106735.1"/>
</dbReference>
<reference evidence="4" key="1">
    <citation type="submission" date="2022-10" db="EMBL/GenBank/DDBJ databases">
        <title>Comparative genomics and taxonomic characterization of three novel marine species of genus Reichenbachiella exhibiting antioxidant and polysaccharide degradation activities.</title>
        <authorList>
            <person name="Muhammad N."/>
            <person name="Lee Y.-J."/>
            <person name="Ko J."/>
            <person name="Kim S.-G."/>
        </authorList>
    </citation>
    <scope>NUCLEOTIDE SEQUENCE</scope>
    <source>
        <strain evidence="4">Wsw4-B4</strain>
    </source>
</reference>
<dbReference type="GO" id="GO:0016301">
    <property type="term" value="F:kinase activity"/>
    <property type="evidence" value="ECO:0007669"/>
    <property type="project" value="UniProtKB-KW"/>
</dbReference>
<evidence type="ECO:0000313" key="4">
    <source>
        <dbReference type="EMBL" id="UXX80976.1"/>
    </source>
</evidence>
<dbReference type="SUPFAM" id="SSF53613">
    <property type="entry name" value="Ribokinase-like"/>
    <property type="match status" value="1"/>
</dbReference>
<organism evidence="4 5">
    <name type="scientific">Reichenbachiella carrageenanivorans</name>
    <dbReference type="NCBI Taxonomy" id="2979869"/>
    <lineage>
        <taxon>Bacteria</taxon>
        <taxon>Pseudomonadati</taxon>
        <taxon>Bacteroidota</taxon>
        <taxon>Cytophagia</taxon>
        <taxon>Cytophagales</taxon>
        <taxon>Reichenbachiellaceae</taxon>
        <taxon>Reichenbachiella</taxon>
    </lineage>
</organism>
<keyword evidence="2 4" id="KW-0418">Kinase</keyword>
<evidence type="ECO:0000313" key="5">
    <source>
        <dbReference type="Proteomes" id="UP001062165"/>
    </source>
</evidence>
<dbReference type="PANTHER" id="PTHR10584:SF166">
    <property type="entry name" value="RIBOKINASE"/>
    <property type="match status" value="1"/>
</dbReference>
<dbReference type="Pfam" id="PF00294">
    <property type="entry name" value="PfkB"/>
    <property type="match status" value="1"/>
</dbReference>
<evidence type="ECO:0000256" key="2">
    <source>
        <dbReference type="ARBA" id="ARBA00022777"/>
    </source>
</evidence>